<dbReference type="InterPro" id="IPR021139">
    <property type="entry name" value="NYN"/>
</dbReference>
<dbReference type="Proteomes" id="UP000657931">
    <property type="component" value="Unassembled WGS sequence"/>
</dbReference>
<gene>
    <name evidence="2" type="ORF">H9655_11210</name>
</gene>
<sequence length="290" mass="33560">MGKATAVYMDYDNLYRSINESYSQFKTSEVVKKILEHLALGEENSVQLIKAFCDFKTANNEISDLQENLVELRHINSIGDGKTNASDLALAIDVIKSLYNTRKFEHYVIVSSDSDMLPLILELSYQDKEITLLYLESKVKKRYVESLKTRINVKKIEDILGVETYRPFDIEDIESSDEEKLKYLNCINKGMNRLFVKYGSKPLTVIYQKNILEFLNDESSFNLQPSDSSAILDYFKNEKLIIIKEVEVNIEDKETTRKANFINPEKLNELGLTLDEEINVKYETREESLV</sequence>
<keyword evidence="3" id="KW-1185">Reference proteome</keyword>
<reference evidence="2 3" key="1">
    <citation type="submission" date="2020-08" db="EMBL/GenBank/DDBJ databases">
        <title>A Genomic Blueprint of the Chicken Gut Microbiome.</title>
        <authorList>
            <person name="Gilroy R."/>
            <person name="Ravi A."/>
            <person name="Getino M."/>
            <person name="Pursley I."/>
            <person name="Horton D.L."/>
            <person name="Alikhan N.-F."/>
            <person name="Baker D."/>
            <person name="Gharbi K."/>
            <person name="Hall N."/>
            <person name="Watson M."/>
            <person name="Adriaenssens E.M."/>
            <person name="Foster-Nyarko E."/>
            <person name="Jarju S."/>
            <person name="Secka A."/>
            <person name="Antonio M."/>
            <person name="Oren A."/>
            <person name="Chaudhuri R."/>
            <person name="La Ragione R.M."/>
            <person name="Hildebrand F."/>
            <person name="Pallen M.J."/>
        </authorList>
    </citation>
    <scope>NUCLEOTIDE SEQUENCE [LARGE SCALE GENOMIC DNA]</scope>
    <source>
        <strain evidence="2 3">Sa5YUA1</strain>
    </source>
</reference>
<proteinExistence type="predicted"/>
<organism evidence="2 3">
    <name type="scientific">Cytobacillus stercorigallinarum</name>
    <dbReference type="NCBI Taxonomy" id="2762240"/>
    <lineage>
        <taxon>Bacteria</taxon>
        <taxon>Bacillati</taxon>
        <taxon>Bacillota</taxon>
        <taxon>Bacilli</taxon>
        <taxon>Bacillales</taxon>
        <taxon>Bacillaceae</taxon>
        <taxon>Cytobacillus</taxon>
    </lineage>
</organism>
<protein>
    <submittedName>
        <fullName evidence="2">NYN domain-containing protein</fullName>
    </submittedName>
</protein>
<accession>A0ABR8QPY1</accession>
<dbReference type="Gene3D" id="3.40.50.1010">
    <property type="entry name" value="5'-nuclease"/>
    <property type="match status" value="1"/>
</dbReference>
<dbReference type="RefSeq" id="WP_026682633.1">
    <property type="nucleotide sequence ID" value="NZ_JACSQT010000004.1"/>
</dbReference>
<dbReference type="EMBL" id="JACSQT010000004">
    <property type="protein sequence ID" value="MBD7937592.1"/>
    <property type="molecule type" value="Genomic_DNA"/>
</dbReference>
<evidence type="ECO:0000313" key="2">
    <source>
        <dbReference type="EMBL" id="MBD7937592.1"/>
    </source>
</evidence>
<name>A0ABR8QPY1_9BACI</name>
<evidence type="ECO:0000313" key="3">
    <source>
        <dbReference type="Proteomes" id="UP000657931"/>
    </source>
</evidence>
<dbReference type="Pfam" id="PF01936">
    <property type="entry name" value="NYN"/>
    <property type="match status" value="1"/>
</dbReference>
<evidence type="ECO:0000259" key="1">
    <source>
        <dbReference type="Pfam" id="PF01936"/>
    </source>
</evidence>
<comment type="caution">
    <text evidence="2">The sequence shown here is derived from an EMBL/GenBank/DDBJ whole genome shotgun (WGS) entry which is preliminary data.</text>
</comment>
<feature type="domain" description="NYN" evidence="1">
    <location>
        <begin position="5"/>
        <end position="138"/>
    </location>
</feature>